<dbReference type="Pfam" id="PF24373">
    <property type="entry name" value="DUF7529"/>
    <property type="match status" value="1"/>
</dbReference>
<dbReference type="PATRIC" id="fig|1227455.4.peg.3336"/>
<protein>
    <submittedName>
        <fullName evidence="2">Uncharacterized protein</fullName>
    </submittedName>
</protein>
<proteinExistence type="predicted"/>
<evidence type="ECO:0000313" key="2">
    <source>
        <dbReference type="EMBL" id="EMA42737.1"/>
    </source>
</evidence>
<sequence length="177" mass="19240">MPEIGPDTDHTEAFDADTAALKDAWAATREDMKALASEYEDEGWDTLTISAGDTAPEPPEAGDENRFGLAHVIPDNRAEAFTEAHAAGEFPRYDVFRNEAAGRVFLVTVLLDPASETAILLAGSFERHLSTELAQAASEADEMYTHVQTLDGTQLGSFRHDDPEKFFPGADAVPRDD</sequence>
<feature type="region of interest" description="Disordered" evidence="1">
    <location>
        <begin position="154"/>
        <end position="177"/>
    </location>
</feature>
<dbReference type="AlphaFoldDB" id="M0MAB7"/>
<dbReference type="OrthoDB" id="236506at2157"/>
<evidence type="ECO:0000313" key="3">
    <source>
        <dbReference type="Proteomes" id="UP000011669"/>
    </source>
</evidence>
<dbReference type="Proteomes" id="UP000011669">
    <property type="component" value="Unassembled WGS sequence"/>
</dbReference>
<dbReference type="InterPro" id="IPR055951">
    <property type="entry name" value="DUF7529"/>
</dbReference>
<gene>
    <name evidence="2" type="ORF">C449_16383</name>
</gene>
<comment type="caution">
    <text evidence="2">The sequence shown here is derived from an EMBL/GenBank/DDBJ whole genome shotgun (WGS) entry which is preliminary data.</text>
</comment>
<name>M0MAB7_9EURY</name>
<dbReference type="EMBL" id="AOMD01000033">
    <property type="protein sequence ID" value="EMA42737.1"/>
    <property type="molecule type" value="Genomic_DNA"/>
</dbReference>
<organism evidence="2 3">
    <name type="scientific">Halococcus saccharolyticus DSM 5350</name>
    <dbReference type="NCBI Taxonomy" id="1227455"/>
    <lineage>
        <taxon>Archaea</taxon>
        <taxon>Methanobacteriati</taxon>
        <taxon>Methanobacteriota</taxon>
        <taxon>Stenosarchaea group</taxon>
        <taxon>Halobacteria</taxon>
        <taxon>Halobacteriales</taxon>
        <taxon>Halococcaceae</taxon>
        <taxon>Halococcus</taxon>
    </lineage>
</organism>
<dbReference type="InParanoid" id="M0MAB7"/>
<evidence type="ECO:0000256" key="1">
    <source>
        <dbReference type="SAM" id="MobiDB-lite"/>
    </source>
</evidence>
<accession>M0MAB7</accession>
<dbReference type="STRING" id="1227455.C449_16383"/>
<reference evidence="2 3" key="1">
    <citation type="journal article" date="2014" name="PLoS Genet.">
        <title>Phylogenetically driven sequencing of extremely halophilic archaea reveals strategies for static and dynamic osmo-response.</title>
        <authorList>
            <person name="Becker E.A."/>
            <person name="Seitzer P.M."/>
            <person name="Tritt A."/>
            <person name="Larsen D."/>
            <person name="Krusor M."/>
            <person name="Yao A.I."/>
            <person name="Wu D."/>
            <person name="Madern D."/>
            <person name="Eisen J.A."/>
            <person name="Darling A.E."/>
            <person name="Facciotti M.T."/>
        </authorList>
    </citation>
    <scope>NUCLEOTIDE SEQUENCE [LARGE SCALE GENOMIC DNA]</scope>
    <source>
        <strain evidence="2 3">DSM 5350</strain>
    </source>
</reference>
<dbReference type="RefSeq" id="WP_006079133.1">
    <property type="nucleotide sequence ID" value="NZ_AOMD01000033.1"/>
</dbReference>
<keyword evidence="3" id="KW-1185">Reference proteome</keyword>